<name>A0A0L0HLS6_SPIPD</name>
<organism evidence="1 2">
    <name type="scientific">Spizellomyces punctatus (strain DAOM BR117)</name>
    <dbReference type="NCBI Taxonomy" id="645134"/>
    <lineage>
        <taxon>Eukaryota</taxon>
        <taxon>Fungi</taxon>
        <taxon>Fungi incertae sedis</taxon>
        <taxon>Chytridiomycota</taxon>
        <taxon>Chytridiomycota incertae sedis</taxon>
        <taxon>Chytridiomycetes</taxon>
        <taxon>Spizellomycetales</taxon>
        <taxon>Spizellomycetaceae</taxon>
        <taxon>Spizellomyces</taxon>
    </lineage>
</organism>
<keyword evidence="2" id="KW-1185">Reference proteome</keyword>
<dbReference type="GeneID" id="27687155"/>
<dbReference type="RefSeq" id="XP_016609899.1">
    <property type="nucleotide sequence ID" value="XM_016751911.1"/>
</dbReference>
<dbReference type="InParanoid" id="A0A0L0HLS6"/>
<dbReference type="OrthoDB" id="25675at2759"/>
<accession>A0A0L0HLS6</accession>
<dbReference type="VEuPathDB" id="FungiDB:SPPG_03650"/>
<dbReference type="EMBL" id="KQ257454">
    <property type="protein sequence ID" value="KND01860.1"/>
    <property type="molecule type" value="Genomic_DNA"/>
</dbReference>
<gene>
    <name evidence="1" type="ORF">SPPG_03650</name>
</gene>
<dbReference type="Proteomes" id="UP000053201">
    <property type="component" value="Unassembled WGS sequence"/>
</dbReference>
<evidence type="ECO:0000313" key="1">
    <source>
        <dbReference type="EMBL" id="KND01860.1"/>
    </source>
</evidence>
<dbReference type="AlphaFoldDB" id="A0A0L0HLS6"/>
<reference evidence="1 2" key="1">
    <citation type="submission" date="2009-08" db="EMBL/GenBank/DDBJ databases">
        <title>The Genome Sequence of Spizellomyces punctatus strain DAOM BR117.</title>
        <authorList>
            <consortium name="The Broad Institute Genome Sequencing Platform"/>
            <person name="Russ C."/>
            <person name="Cuomo C."/>
            <person name="Shea T."/>
            <person name="Young S.K."/>
            <person name="Zeng Q."/>
            <person name="Koehrsen M."/>
            <person name="Haas B."/>
            <person name="Borodovsky M."/>
            <person name="Guigo R."/>
            <person name="Alvarado L."/>
            <person name="Berlin A."/>
            <person name="Bochicchio J."/>
            <person name="Borenstein D."/>
            <person name="Chapman S."/>
            <person name="Chen Z."/>
            <person name="Engels R."/>
            <person name="Freedman E."/>
            <person name="Gellesch M."/>
            <person name="Goldberg J."/>
            <person name="Griggs A."/>
            <person name="Gujja S."/>
            <person name="Heiman D."/>
            <person name="Hepburn T."/>
            <person name="Howarth C."/>
            <person name="Jen D."/>
            <person name="Larson L."/>
            <person name="Lewis B."/>
            <person name="Mehta T."/>
            <person name="Park D."/>
            <person name="Pearson M."/>
            <person name="Roberts A."/>
            <person name="Saif S."/>
            <person name="Shenoy N."/>
            <person name="Sisk P."/>
            <person name="Stolte C."/>
            <person name="Sykes S."/>
            <person name="Thomson T."/>
            <person name="Walk T."/>
            <person name="White J."/>
            <person name="Yandava C."/>
            <person name="Burger G."/>
            <person name="Gray M.W."/>
            <person name="Holland P.W.H."/>
            <person name="King N."/>
            <person name="Lang F.B.F."/>
            <person name="Roger A.J."/>
            <person name="Ruiz-Trillo I."/>
            <person name="Lander E."/>
            <person name="Nusbaum C."/>
        </authorList>
    </citation>
    <scope>NUCLEOTIDE SEQUENCE [LARGE SCALE GENOMIC DNA]</scope>
    <source>
        <strain evidence="1 2">DAOM BR117</strain>
    </source>
</reference>
<evidence type="ECO:0000313" key="2">
    <source>
        <dbReference type="Proteomes" id="UP000053201"/>
    </source>
</evidence>
<proteinExistence type="predicted"/>
<protein>
    <recommendedName>
        <fullName evidence="3">Anaphase-promoting complex subunit 13</fullName>
    </recommendedName>
</protein>
<evidence type="ECO:0008006" key="3">
    <source>
        <dbReference type="Google" id="ProtNLM"/>
    </source>
</evidence>
<sequence length="77" mass="8875">MSDGHYQVHVHGNVAILELSREDFSWATEVLPDDDLEIPPEHIPSIDEFETVPNETEKWTDVDFEEFKKEIVRAGPP</sequence>